<dbReference type="Proteomes" id="UP000041770">
    <property type="component" value="Unassembled WGS sequence"/>
</dbReference>
<name>A0A656AHK5_VIBCL</name>
<protein>
    <submittedName>
        <fullName evidence="2">Uncharacterized protein</fullName>
    </submittedName>
</protein>
<dbReference type="EMBL" id="CWQY01000028">
    <property type="protein sequence ID" value="CSD11333.1"/>
    <property type="molecule type" value="Genomic_DNA"/>
</dbReference>
<gene>
    <name evidence="1" type="ORF">ERS013165_01219</name>
    <name evidence="2" type="ORF">ERS013200_03211</name>
</gene>
<organism evidence="2 3">
    <name type="scientific">Vibrio cholerae</name>
    <dbReference type="NCBI Taxonomy" id="666"/>
    <lineage>
        <taxon>Bacteria</taxon>
        <taxon>Pseudomonadati</taxon>
        <taxon>Pseudomonadota</taxon>
        <taxon>Gammaproteobacteria</taxon>
        <taxon>Vibrionales</taxon>
        <taxon>Vibrionaceae</taxon>
        <taxon>Vibrio</taxon>
    </lineage>
</organism>
<evidence type="ECO:0000313" key="2">
    <source>
        <dbReference type="EMBL" id="CSD11333.1"/>
    </source>
</evidence>
<evidence type="ECO:0000313" key="4">
    <source>
        <dbReference type="Proteomes" id="UP000044806"/>
    </source>
</evidence>
<dbReference type="AlphaFoldDB" id="A0A656AHK5"/>
<reference evidence="3 4" key="1">
    <citation type="submission" date="2015-07" db="EMBL/GenBank/DDBJ databases">
        <authorList>
            <consortium name="Pathogen Informatics"/>
        </authorList>
    </citation>
    <scope>NUCLEOTIDE SEQUENCE [LARGE SCALE GENOMIC DNA]</scope>
    <source>
        <strain evidence="2 3">A316</strain>
        <strain evidence="1 4">A51</strain>
    </source>
</reference>
<sequence>MPRLRVSKRRFLTSKALMPYWKRPSMYTLHCLTIALFLIVFTKVSTIAALRSRQAFSAWYVRIKRPLA</sequence>
<dbReference type="Proteomes" id="UP000044806">
    <property type="component" value="Unassembled WGS sequence"/>
</dbReference>
<evidence type="ECO:0000313" key="3">
    <source>
        <dbReference type="Proteomes" id="UP000041770"/>
    </source>
</evidence>
<dbReference type="EMBL" id="CWOW01000005">
    <property type="protein sequence ID" value="CSA29334.1"/>
    <property type="molecule type" value="Genomic_DNA"/>
</dbReference>
<proteinExistence type="predicted"/>
<evidence type="ECO:0000313" key="1">
    <source>
        <dbReference type="EMBL" id="CSA29334.1"/>
    </source>
</evidence>
<accession>A0A656AHK5</accession>